<name>A0A918ELU6_9ACTN</name>
<dbReference type="InterPro" id="IPR009081">
    <property type="entry name" value="PP-bd_ACP"/>
</dbReference>
<dbReference type="InterPro" id="IPR036736">
    <property type="entry name" value="ACP-like_sf"/>
</dbReference>
<dbReference type="EMBL" id="BMSV01000008">
    <property type="protein sequence ID" value="GGQ17932.1"/>
    <property type="molecule type" value="Genomic_DNA"/>
</dbReference>
<dbReference type="AlphaFoldDB" id="A0A918ELU6"/>
<sequence length="93" mass="10163">MTEDDYATALVRYVGGELLPGDARDGLTDTTPLMESGLLDSLRVALLLTHIRDEFGLYVSPAKIDAHHFRDIRTIAAMLHGLALENETQGEPA</sequence>
<evidence type="ECO:0000313" key="2">
    <source>
        <dbReference type="EMBL" id="GGQ17932.1"/>
    </source>
</evidence>
<accession>A0A918ELU6</accession>
<evidence type="ECO:0000259" key="1">
    <source>
        <dbReference type="Pfam" id="PF00550"/>
    </source>
</evidence>
<protein>
    <recommendedName>
        <fullName evidence="1">Carrier domain-containing protein</fullName>
    </recommendedName>
</protein>
<proteinExistence type="predicted"/>
<gene>
    <name evidence="2" type="ORF">GCM10010249_40600</name>
</gene>
<feature type="domain" description="Carrier" evidence="1">
    <location>
        <begin position="25"/>
        <end position="77"/>
    </location>
</feature>
<keyword evidence="3" id="KW-1185">Reference proteome</keyword>
<organism evidence="2 3">
    <name type="scientific">Streptomyces roseolilacinus</name>
    <dbReference type="NCBI Taxonomy" id="66904"/>
    <lineage>
        <taxon>Bacteria</taxon>
        <taxon>Bacillati</taxon>
        <taxon>Actinomycetota</taxon>
        <taxon>Actinomycetes</taxon>
        <taxon>Kitasatosporales</taxon>
        <taxon>Streptomycetaceae</taxon>
        <taxon>Streptomyces</taxon>
    </lineage>
</organism>
<dbReference type="Gene3D" id="1.10.1200.10">
    <property type="entry name" value="ACP-like"/>
    <property type="match status" value="1"/>
</dbReference>
<dbReference type="Proteomes" id="UP000654123">
    <property type="component" value="Unassembled WGS sequence"/>
</dbReference>
<dbReference type="SUPFAM" id="SSF47336">
    <property type="entry name" value="ACP-like"/>
    <property type="match status" value="1"/>
</dbReference>
<evidence type="ECO:0000313" key="3">
    <source>
        <dbReference type="Proteomes" id="UP000654123"/>
    </source>
</evidence>
<reference evidence="2" key="1">
    <citation type="journal article" date="2014" name="Int. J. Syst. Evol. Microbiol.">
        <title>Complete genome sequence of Corynebacterium casei LMG S-19264T (=DSM 44701T), isolated from a smear-ripened cheese.</title>
        <authorList>
            <consortium name="US DOE Joint Genome Institute (JGI-PGF)"/>
            <person name="Walter F."/>
            <person name="Albersmeier A."/>
            <person name="Kalinowski J."/>
            <person name="Ruckert C."/>
        </authorList>
    </citation>
    <scope>NUCLEOTIDE SEQUENCE</scope>
    <source>
        <strain evidence="2">JCM 4335</strain>
    </source>
</reference>
<reference evidence="2" key="2">
    <citation type="submission" date="2020-09" db="EMBL/GenBank/DDBJ databases">
        <authorList>
            <person name="Sun Q."/>
            <person name="Ohkuma M."/>
        </authorList>
    </citation>
    <scope>NUCLEOTIDE SEQUENCE</scope>
    <source>
        <strain evidence="2">JCM 4335</strain>
    </source>
</reference>
<dbReference type="Pfam" id="PF00550">
    <property type="entry name" value="PP-binding"/>
    <property type="match status" value="1"/>
</dbReference>
<comment type="caution">
    <text evidence="2">The sequence shown here is derived from an EMBL/GenBank/DDBJ whole genome shotgun (WGS) entry which is preliminary data.</text>
</comment>
<dbReference type="RefSeq" id="WP_189535963.1">
    <property type="nucleotide sequence ID" value="NZ_BMSV01000008.1"/>
</dbReference>